<comment type="caution">
    <text evidence="1">The sequence shown here is derived from an EMBL/GenBank/DDBJ whole genome shotgun (WGS) entry which is preliminary data.</text>
</comment>
<dbReference type="EMBL" id="JARQWQ010000156">
    <property type="protein sequence ID" value="KAK2548096.1"/>
    <property type="molecule type" value="Genomic_DNA"/>
</dbReference>
<dbReference type="AlphaFoldDB" id="A0AAD9PS76"/>
<proteinExistence type="predicted"/>
<sequence length="511" mass="58984">MKLHEPFEKLSDRQIKKGRHQAKINGPGVPLEKAISHRVRIDMVKLDHFLTFVDRPYFYQDVAYGQRTLKLESGECLAMPNIIRTVTRSTMIAQYLAFCEDDGFQPLSRATMYRVLKVREASQRKSLQGLDNISADGAEGFQKITRIVEELEEEYEVSKDWCSDVRNRLKKAKCYLKTKYRIHCRDEDIRCADHCRKFALSDPVDEDFKHQCLHEHLSKCNSYEDLKTVLQSVEGKINELSSLMYSKEQHDNLLYDFGKSINFINEWKCHILRCETQEIAKQSFIQNLAEDSVFIRRFREKQCDWYAKRGMNWHLSCAIASDGKGNFFVSFYNHLFNSCSQDWVSLLSILESLLITVRSSNPKVKKAENQMRPAVTTTASLLLRPVMLESVLRYDFSEPQSGKDVCDRILCPLKGAIRRYCNEGHNVLTASDMHTSSSLTFLLTGRSIPFFISSSMFDLKYSENVGSLSGHSDDFGKEFVLAHAVDDTFFLVLFVTKDIFKDFILHSTTSK</sequence>
<reference evidence="1" key="1">
    <citation type="journal article" date="2023" name="G3 (Bethesda)">
        <title>Whole genome assembly and annotation of the endangered Caribbean coral Acropora cervicornis.</title>
        <authorList>
            <person name="Selwyn J.D."/>
            <person name="Vollmer S.V."/>
        </authorList>
    </citation>
    <scope>NUCLEOTIDE SEQUENCE</scope>
    <source>
        <strain evidence="1">K2</strain>
    </source>
</reference>
<feature type="non-terminal residue" evidence="1">
    <location>
        <position position="1"/>
    </location>
</feature>
<protein>
    <submittedName>
        <fullName evidence="1">Uncharacterized protein</fullName>
    </submittedName>
</protein>
<name>A0AAD9PS76_ACRCE</name>
<reference evidence="1" key="2">
    <citation type="journal article" date="2023" name="Science">
        <title>Genomic signatures of disease resistance in endangered staghorn corals.</title>
        <authorList>
            <person name="Vollmer S.V."/>
            <person name="Selwyn J.D."/>
            <person name="Despard B.A."/>
            <person name="Roesel C.L."/>
        </authorList>
    </citation>
    <scope>NUCLEOTIDE SEQUENCE</scope>
    <source>
        <strain evidence="1">K2</strain>
    </source>
</reference>
<keyword evidence="2" id="KW-1185">Reference proteome</keyword>
<gene>
    <name evidence="1" type="ORF">P5673_031796</name>
</gene>
<organism evidence="1 2">
    <name type="scientific">Acropora cervicornis</name>
    <name type="common">Staghorn coral</name>
    <dbReference type="NCBI Taxonomy" id="6130"/>
    <lineage>
        <taxon>Eukaryota</taxon>
        <taxon>Metazoa</taxon>
        <taxon>Cnidaria</taxon>
        <taxon>Anthozoa</taxon>
        <taxon>Hexacorallia</taxon>
        <taxon>Scleractinia</taxon>
        <taxon>Astrocoeniina</taxon>
        <taxon>Acroporidae</taxon>
        <taxon>Acropora</taxon>
    </lineage>
</organism>
<evidence type="ECO:0000313" key="2">
    <source>
        <dbReference type="Proteomes" id="UP001249851"/>
    </source>
</evidence>
<dbReference type="Proteomes" id="UP001249851">
    <property type="component" value="Unassembled WGS sequence"/>
</dbReference>
<accession>A0AAD9PS76</accession>
<evidence type="ECO:0000313" key="1">
    <source>
        <dbReference type="EMBL" id="KAK2548096.1"/>
    </source>
</evidence>